<dbReference type="AlphaFoldDB" id="F8A911"/>
<organism evidence="1 2">
    <name type="scientific">Thermodesulfatator indicus (strain DSM 15286 / JCM 11887 / CIR29812)</name>
    <dbReference type="NCBI Taxonomy" id="667014"/>
    <lineage>
        <taxon>Bacteria</taxon>
        <taxon>Pseudomonadati</taxon>
        <taxon>Thermodesulfobacteriota</taxon>
        <taxon>Thermodesulfobacteria</taxon>
        <taxon>Thermodesulfobacteriales</taxon>
        <taxon>Thermodesulfatatoraceae</taxon>
        <taxon>Thermodesulfatator</taxon>
    </lineage>
</organism>
<protein>
    <submittedName>
        <fullName evidence="1">Uncharacterized protein</fullName>
    </submittedName>
</protein>
<dbReference type="EMBL" id="CP002683">
    <property type="protein sequence ID" value="AEH45139.1"/>
    <property type="molecule type" value="Genomic_DNA"/>
</dbReference>
<reference evidence="2" key="1">
    <citation type="submission" date="2011-04" db="EMBL/GenBank/DDBJ databases">
        <title>The complete genome of Thermodesulfatator indicus DSM 15286.</title>
        <authorList>
            <person name="Lucas S."/>
            <person name="Copeland A."/>
            <person name="Lapidus A."/>
            <person name="Bruce D."/>
            <person name="Goodwin L."/>
            <person name="Pitluck S."/>
            <person name="Peters L."/>
            <person name="Kyrpides N."/>
            <person name="Mavromatis K."/>
            <person name="Pagani I."/>
            <person name="Ivanova N."/>
            <person name="Saunders L."/>
            <person name="Detter J.C."/>
            <person name="Tapia R."/>
            <person name="Han C."/>
            <person name="Land M."/>
            <person name="Hauser L."/>
            <person name="Markowitz V."/>
            <person name="Cheng J.-F."/>
            <person name="Hugenholtz P."/>
            <person name="Woyke T."/>
            <person name="Wu D."/>
            <person name="Spring S."/>
            <person name="Schroeder M."/>
            <person name="Brambilla E."/>
            <person name="Klenk H.-P."/>
            <person name="Eisen J.A."/>
        </authorList>
    </citation>
    <scope>NUCLEOTIDE SEQUENCE [LARGE SCALE GENOMIC DNA]</scope>
    <source>
        <strain evidence="2">DSM 15286 / JCM 11887 / CIR29812</strain>
    </source>
</reference>
<dbReference type="PaxDb" id="667014-Thein_1271"/>
<keyword evidence="2" id="KW-1185">Reference proteome</keyword>
<dbReference type="InParanoid" id="F8A911"/>
<reference evidence="1 2" key="2">
    <citation type="journal article" date="2012" name="Stand. Genomic Sci.">
        <title>Complete genome sequence of the thermophilic sulfate-reducing ocean bacterium Thermodesulfatator indicus type strain (CIR29812(T)).</title>
        <authorList>
            <person name="Anderson I."/>
            <person name="Saunders E."/>
            <person name="Lapidus A."/>
            <person name="Nolan M."/>
            <person name="Lucas S."/>
            <person name="Tice H."/>
            <person name="Del Rio T.G."/>
            <person name="Cheng J.F."/>
            <person name="Han C."/>
            <person name="Tapia R."/>
            <person name="Goodwin L.A."/>
            <person name="Pitluck S."/>
            <person name="Liolios K."/>
            <person name="Mavromatis K."/>
            <person name="Pagani I."/>
            <person name="Ivanova N."/>
            <person name="Mikhailova N."/>
            <person name="Pati A."/>
            <person name="Chen A."/>
            <person name="Palaniappan K."/>
            <person name="Land M."/>
            <person name="Hauser L."/>
            <person name="Jeffries C.D."/>
            <person name="Chang Y.J."/>
            <person name="Brambilla E.M."/>
            <person name="Rohde M."/>
            <person name="Spring S."/>
            <person name="Goker M."/>
            <person name="Detter J.C."/>
            <person name="Woyke T."/>
            <person name="Bristow J."/>
            <person name="Eisen J.A."/>
            <person name="Markowitz V."/>
            <person name="Hugenholtz P."/>
            <person name="Kyrpides N.C."/>
            <person name="Klenk H.P."/>
        </authorList>
    </citation>
    <scope>NUCLEOTIDE SEQUENCE [LARGE SCALE GENOMIC DNA]</scope>
    <source>
        <strain evidence="2">DSM 15286 / JCM 11887 / CIR29812</strain>
    </source>
</reference>
<gene>
    <name evidence="1" type="ordered locus">Thein_1271</name>
</gene>
<evidence type="ECO:0000313" key="2">
    <source>
        <dbReference type="Proteomes" id="UP000006793"/>
    </source>
</evidence>
<name>F8A911_THEID</name>
<dbReference type="HOGENOM" id="CLU_1460640_0_0_0"/>
<dbReference type="Proteomes" id="UP000006793">
    <property type="component" value="Chromosome"/>
</dbReference>
<proteinExistence type="predicted"/>
<evidence type="ECO:0000313" key="1">
    <source>
        <dbReference type="EMBL" id="AEH45139.1"/>
    </source>
</evidence>
<dbReference type="KEGG" id="tid:Thein_1271"/>
<dbReference type="STRING" id="667014.Thein_1271"/>
<sequence length="185" mass="22413">MLLTIKPNYGIKKLKKINHDLCSLTKEIKEKLESEKNNDIGKHWQAWCQSWLKKKYIISDDTQTYKLTSNEIDIINCLLDDNYDFFKKLKESYNYFRYPYQYYKAHELWSSSEVEYLDWFWCEVTYIFPLPILVKPELPLINAISYHSNTPCVQIIQTNNNYIQTYINHLQRVLTRRENYKKDVS</sequence>
<accession>F8A911</accession>